<name>A0A8J7V2Q5_9PROT</name>
<gene>
    <name evidence="2" type="ORF">KAJ83_11210</name>
</gene>
<keyword evidence="3" id="KW-1185">Reference proteome</keyword>
<dbReference type="EMBL" id="JAGMWN010000004">
    <property type="protein sequence ID" value="MBP5857580.1"/>
    <property type="molecule type" value="Genomic_DNA"/>
</dbReference>
<evidence type="ECO:0000313" key="2">
    <source>
        <dbReference type="EMBL" id="MBP5857580.1"/>
    </source>
</evidence>
<sequence>MTETTGPLSSPSPAPRRPDRRRAVKLVGLGALFPLAAACAVELPGSGEPPRIYVLTPKNTFPDDLPNADWQLLVEAPTAPAGLASSRIVLRRKLVEINYFARAAWTDSAPAMLQTLLIESFENSGRIVSVGRQVIGLRADFILKTDLREFQAEYMTEDGTALPEGTPPFVRVRLNGKLVQMPRREIVASETWEFRIQAASSEMEAIINAFDEAYGSILKRMVTWTLRRGEEIMTAGGADG</sequence>
<dbReference type="RefSeq" id="WP_210682155.1">
    <property type="nucleotide sequence ID" value="NZ_JAGMWN010000004.1"/>
</dbReference>
<dbReference type="SUPFAM" id="SSF159594">
    <property type="entry name" value="XCC0632-like"/>
    <property type="match status" value="1"/>
</dbReference>
<dbReference type="Pfam" id="PF03886">
    <property type="entry name" value="ABC_trans_aux"/>
    <property type="match status" value="1"/>
</dbReference>
<organism evidence="2 3">
    <name type="scientific">Marivibrio halodurans</name>
    <dbReference type="NCBI Taxonomy" id="2039722"/>
    <lineage>
        <taxon>Bacteria</taxon>
        <taxon>Pseudomonadati</taxon>
        <taxon>Pseudomonadota</taxon>
        <taxon>Alphaproteobacteria</taxon>
        <taxon>Rhodospirillales</taxon>
        <taxon>Rhodospirillaceae</taxon>
        <taxon>Marivibrio</taxon>
    </lineage>
</organism>
<dbReference type="Proteomes" id="UP000672602">
    <property type="component" value="Unassembled WGS sequence"/>
</dbReference>
<comment type="caution">
    <text evidence="2">The sequence shown here is derived from an EMBL/GenBank/DDBJ whole genome shotgun (WGS) entry which is preliminary data.</text>
</comment>
<dbReference type="AlphaFoldDB" id="A0A8J7V2Q5"/>
<proteinExistence type="predicted"/>
<reference evidence="2" key="1">
    <citation type="submission" date="2021-04" db="EMBL/GenBank/DDBJ databases">
        <authorList>
            <person name="Zhang D.-C."/>
        </authorList>
    </citation>
    <scope>NUCLEOTIDE SEQUENCE</scope>
    <source>
        <strain evidence="2">CGMCC 1.15697</strain>
    </source>
</reference>
<evidence type="ECO:0000313" key="3">
    <source>
        <dbReference type="Proteomes" id="UP000672602"/>
    </source>
</evidence>
<feature type="domain" description="ABC-type transport auxiliary lipoprotein component" evidence="1">
    <location>
        <begin position="63"/>
        <end position="221"/>
    </location>
</feature>
<evidence type="ECO:0000259" key="1">
    <source>
        <dbReference type="Pfam" id="PF03886"/>
    </source>
</evidence>
<protein>
    <submittedName>
        <fullName evidence="2">Membrane integrity-associated transporter subunit PqiC</fullName>
    </submittedName>
</protein>
<accession>A0A8J7V2Q5</accession>
<dbReference type="Gene3D" id="3.40.50.10610">
    <property type="entry name" value="ABC-type transport auxiliary lipoprotein component"/>
    <property type="match status" value="1"/>
</dbReference>
<dbReference type="InterPro" id="IPR005586">
    <property type="entry name" value="ABC_trans_aux"/>
</dbReference>